<sequence>MSAAIQFRKGFILFCCIVVSYVTIAVYKRDVAQGFCDILVRGDGHAQSIAHFKEALAKSQPKWTSNENTVVVGREFFQYLASQLRETAYPGVDNYTQYVVTRLQLKPLRDVKPIRPDFGPVFNNVKSFNYPIEISSCREHNVHDLPRLFVAVISAPSYFEKRDIIRQTWLRQLQTDSLVNLVGFGFIIGRTDDRDTQKKIESESSTYGDVLQMDMVDVYYNQTLKVVGLLNWINDHCSRVDFLLKVDDDVYVNTRNLATVVKNLDPAEQSVYGTASDSIVRRDGKFEISLEVWPWSKYPAYSMGAAVLLPGSTMEPLLAACQTTPYFLFDDTYLIGLCTSKAGIAVRVSDRFLAGYANQFPEPCYVHDSITWLTDSVEHLNKSHWASAEFYKNVTSCIIEDLDGANQTVDPTKGTEFYFARSQH</sequence>
<dbReference type="EMBL" id="LRGB01000944">
    <property type="protein sequence ID" value="KZS14707.1"/>
    <property type="molecule type" value="Genomic_DNA"/>
</dbReference>
<keyword evidence="6" id="KW-0735">Signal-anchor</keyword>
<organism evidence="11 12">
    <name type="scientific">Daphnia magna</name>
    <dbReference type="NCBI Taxonomy" id="35525"/>
    <lineage>
        <taxon>Eukaryota</taxon>
        <taxon>Metazoa</taxon>
        <taxon>Ecdysozoa</taxon>
        <taxon>Arthropoda</taxon>
        <taxon>Crustacea</taxon>
        <taxon>Branchiopoda</taxon>
        <taxon>Diplostraca</taxon>
        <taxon>Cladocera</taxon>
        <taxon>Anomopoda</taxon>
        <taxon>Daphniidae</taxon>
        <taxon>Daphnia</taxon>
    </lineage>
</organism>
<comment type="similarity">
    <text evidence="2 10">Belongs to the glycosyltransferase 31 family.</text>
</comment>
<keyword evidence="5" id="KW-0812">Transmembrane</keyword>
<evidence type="ECO:0000256" key="6">
    <source>
        <dbReference type="ARBA" id="ARBA00022968"/>
    </source>
</evidence>
<dbReference type="PANTHER" id="PTHR11214">
    <property type="entry name" value="BETA-1,3-N-ACETYLGLUCOSAMINYLTRANSFERASE"/>
    <property type="match status" value="1"/>
</dbReference>
<keyword evidence="8 10" id="KW-0333">Golgi apparatus</keyword>
<dbReference type="AlphaFoldDB" id="A0A164XZ74"/>
<keyword evidence="3 10" id="KW-0328">Glycosyltransferase</keyword>
<evidence type="ECO:0000256" key="8">
    <source>
        <dbReference type="ARBA" id="ARBA00023034"/>
    </source>
</evidence>
<keyword evidence="4" id="KW-0808">Transferase</keyword>
<name>A0A164XZ74_9CRUS</name>
<dbReference type="GO" id="GO:0000139">
    <property type="term" value="C:Golgi membrane"/>
    <property type="evidence" value="ECO:0007669"/>
    <property type="project" value="UniProtKB-SubCell"/>
</dbReference>
<dbReference type="GO" id="GO:0006493">
    <property type="term" value="P:protein O-linked glycosylation"/>
    <property type="evidence" value="ECO:0007669"/>
    <property type="project" value="TreeGrafter"/>
</dbReference>
<comment type="subcellular location">
    <subcellularLocation>
        <location evidence="1 10">Golgi apparatus membrane</location>
        <topology evidence="1 10">Single-pass type II membrane protein</topology>
    </subcellularLocation>
</comment>
<dbReference type="OrthoDB" id="5957813at2759"/>
<dbReference type="Proteomes" id="UP000076858">
    <property type="component" value="Unassembled WGS sequence"/>
</dbReference>
<evidence type="ECO:0000256" key="2">
    <source>
        <dbReference type="ARBA" id="ARBA00008661"/>
    </source>
</evidence>
<dbReference type="PANTHER" id="PTHR11214:SF334">
    <property type="entry name" value="HEXOSYLTRANSFERASE"/>
    <property type="match status" value="1"/>
</dbReference>
<dbReference type="Gene3D" id="3.90.550.50">
    <property type="match status" value="1"/>
</dbReference>
<accession>A0A164XZ74</accession>
<keyword evidence="7" id="KW-1133">Transmembrane helix</keyword>
<gene>
    <name evidence="11" type="ORF">APZ42_020060</name>
</gene>
<evidence type="ECO:0000256" key="3">
    <source>
        <dbReference type="ARBA" id="ARBA00022676"/>
    </source>
</evidence>
<evidence type="ECO:0000256" key="9">
    <source>
        <dbReference type="ARBA" id="ARBA00023136"/>
    </source>
</evidence>
<evidence type="ECO:0000313" key="11">
    <source>
        <dbReference type="EMBL" id="KZS14707.1"/>
    </source>
</evidence>
<dbReference type="Pfam" id="PF01762">
    <property type="entry name" value="Galactosyl_T"/>
    <property type="match status" value="1"/>
</dbReference>
<proteinExistence type="inferred from homology"/>
<evidence type="ECO:0000256" key="5">
    <source>
        <dbReference type="ARBA" id="ARBA00022692"/>
    </source>
</evidence>
<protein>
    <recommendedName>
        <fullName evidence="10">Hexosyltransferase</fullName>
        <ecNumber evidence="10">2.4.1.-</ecNumber>
    </recommendedName>
</protein>
<dbReference type="STRING" id="35525.A0A164XZ74"/>
<comment type="caution">
    <text evidence="11">The sequence shown here is derived from an EMBL/GenBank/DDBJ whole genome shotgun (WGS) entry which is preliminary data.</text>
</comment>
<evidence type="ECO:0000256" key="10">
    <source>
        <dbReference type="RuleBase" id="RU363063"/>
    </source>
</evidence>
<evidence type="ECO:0000313" key="12">
    <source>
        <dbReference type="Proteomes" id="UP000076858"/>
    </source>
</evidence>
<evidence type="ECO:0000256" key="7">
    <source>
        <dbReference type="ARBA" id="ARBA00022989"/>
    </source>
</evidence>
<dbReference type="InterPro" id="IPR002659">
    <property type="entry name" value="Glyco_trans_31"/>
</dbReference>
<reference evidence="11 12" key="1">
    <citation type="submission" date="2016-03" db="EMBL/GenBank/DDBJ databases">
        <title>EvidentialGene: Evidence-directed Construction of Genes on Genomes.</title>
        <authorList>
            <person name="Gilbert D.G."/>
            <person name="Choi J.-H."/>
            <person name="Mockaitis K."/>
            <person name="Colbourne J."/>
            <person name="Pfrender M."/>
        </authorList>
    </citation>
    <scope>NUCLEOTIDE SEQUENCE [LARGE SCALE GENOMIC DNA]</scope>
    <source>
        <strain evidence="11 12">Xinb3</strain>
        <tissue evidence="11">Complete organism</tissue>
    </source>
</reference>
<evidence type="ECO:0000256" key="1">
    <source>
        <dbReference type="ARBA" id="ARBA00004323"/>
    </source>
</evidence>
<evidence type="ECO:0000256" key="4">
    <source>
        <dbReference type="ARBA" id="ARBA00022679"/>
    </source>
</evidence>
<dbReference type="GO" id="GO:0016758">
    <property type="term" value="F:hexosyltransferase activity"/>
    <property type="evidence" value="ECO:0007669"/>
    <property type="project" value="InterPro"/>
</dbReference>
<keyword evidence="9" id="KW-0472">Membrane</keyword>
<dbReference type="EC" id="2.4.1.-" evidence="10"/>
<keyword evidence="12" id="KW-1185">Reference proteome</keyword>